<dbReference type="EMBL" id="OY288114">
    <property type="protein sequence ID" value="CAJ0876741.1"/>
    <property type="molecule type" value="Genomic_DNA"/>
</dbReference>
<dbReference type="AlphaFoldDB" id="A0AA48M2M0"/>
<accession>A0AA48M2M0</accession>
<sequence>MGNKPNNHPYQKLMEGPVYESHIDPITGAMSFVPRGYLQSINGKPYGALAPDWVTKLQEHAPAQITDEMRNRIEATLINYQMDRAGELAAISWKALYEGLASITKAATALQLALDKPVAATGYLQQRLEQLEVDVDQGFKRDDFYPMLTQLTFRARLLREALQSEEKRGDRLRYGSAWACFVFNMATIYWQMTGKKPTSTEISNDIAKPSQFAKFAFAAMSINPVGLRREPPKGRSETIRSFSTALREPIKEWEELRVFPKRRARNSR</sequence>
<organism evidence="1">
    <name type="scientific">freshwater sediment metagenome</name>
    <dbReference type="NCBI Taxonomy" id="556182"/>
    <lineage>
        <taxon>unclassified sequences</taxon>
        <taxon>metagenomes</taxon>
        <taxon>ecological metagenomes</taxon>
    </lineage>
</organism>
<reference evidence="1" key="1">
    <citation type="submission" date="2023-07" db="EMBL/GenBank/DDBJ databases">
        <authorList>
            <person name="Pelsma A.J. K."/>
        </authorList>
    </citation>
    <scope>NUCLEOTIDE SEQUENCE</scope>
</reference>
<name>A0AA48M2M0_9ZZZZ</name>
<gene>
    <name evidence="1" type="ORF">AMST5_02813</name>
</gene>
<protein>
    <submittedName>
        <fullName evidence="1">Uncharacterized protein</fullName>
    </submittedName>
</protein>
<proteinExistence type="predicted"/>
<evidence type="ECO:0000313" key="1">
    <source>
        <dbReference type="EMBL" id="CAJ0876741.1"/>
    </source>
</evidence>